<feature type="compositionally biased region" description="Basic residues" evidence="1">
    <location>
        <begin position="39"/>
        <end position="53"/>
    </location>
</feature>
<dbReference type="AlphaFoldDB" id="E2BPE1"/>
<accession>E2BPE1</accession>
<sequence length="110" mass="12789">MQQRRARRCALGHAARTRETRVAGAREEKSGRDDQGEKKQKKKRKKKKKKKKKKEEEAVLGHGTGRAAESVRTIRAKPSRSWQSARNKYAIRNAACYRDYYVNCPYQRPA</sequence>
<dbReference type="Proteomes" id="UP000008237">
    <property type="component" value="Unassembled WGS sequence"/>
</dbReference>
<evidence type="ECO:0000313" key="3">
    <source>
        <dbReference type="Proteomes" id="UP000008237"/>
    </source>
</evidence>
<feature type="region of interest" description="Disordered" evidence="1">
    <location>
        <begin position="1"/>
        <end position="84"/>
    </location>
</feature>
<feature type="compositionally biased region" description="Basic and acidic residues" evidence="1">
    <location>
        <begin position="16"/>
        <end position="38"/>
    </location>
</feature>
<evidence type="ECO:0000256" key="1">
    <source>
        <dbReference type="SAM" id="MobiDB-lite"/>
    </source>
</evidence>
<dbReference type="EMBL" id="GL449633">
    <property type="protein sequence ID" value="EFN82345.1"/>
    <property type="molecule type" value="Genomic_DNA"/>
</dbReference>
<reference evidence="2 3" key="1">
    <citation type="journal article" date="2010" name="Science">
        <title>Genomic comparison of the ants Camponotus floridanus and Harpegnathos saltator.</title>
        <authorList>
            <person name="Bonasio R."/>
            <person name="Zhang G."/>
            <person name="Ye C."/>
            <person name="Mutti N.S."/>
            <person name="Fang X."/>
            <person name="Qin N."/>
            <person name="Donahue G."/>
            <person name="Yang P."/>
            <person name="Li Q."/>
            <person name="Li C."/>
            <person name="Zhang P."/>
            <person name="Huang Z."/>
            <person name="Berger S.L."/>
            <person name="Reinberg D."/>
            <person name="Wang J."/>
            <person name="Liebig J."/>
        </authorList>
    </citation>
    <scope>NUCLEOTIDE SEQUENCE [LARGE SCALE GENOMIC DNA]</scope>
    <source>
        <strain evidence="2 3">R22 G/1</strain>
    </source>
</reference>
<name>E2BPE1_HARSA</name>
<evidence type="ECO:0000313" key="2">
    <source>
        <dbReference type="EMBL" id="EFN82345.1"/>
    </source>
</evidence>
<dbReference type="InParanoid" id="E2BPE1"/>
<gene>
    <name evidence="2" type="ORF">EAI_01486</name>
</gene>
<proteinExistence type="predicted"/>
<feature type="compositionally biased region" description="Basic residues" evidence="1">
    <location>
        <begin position="1"/>
        <end position="10"/>
    </location>
</feature>
<protein>
    <submittedName>
        <fullName evidence="2">Uncharacterized protein</fullName>
    </submittedName>
</protein>
<organism evidence="3">
    <name type="scientific">Harpegnathos saltator</name>
    <name type="common">Jerdon's jumping ant</name>
    <dbReference type="NCBI Taxonomy" id="610380"/>
    <lineage>
        <taxon>Eukaryota</taxon>
        <taxon>Metazoa</taxon>
        <taxon>Ecdysozoa</taxon>
        <taxon>Arthropoda</taxon>
        <taxon>Hexapoda</taxon>
        <taxon>Insecta</taxon>
        <taxon>Pterygota</taxon>
        <taxon>Neoptera</taxon>
        <taxon>Endopterygota</taxon>
        <taxon>Hymenoptera</taxon>
        <taxon>Apocrita</taxon>
        <taxon>Aculeata</taxon>
        <taxon>Formicoidea</taxon>
        <taxon>Formicidae</taxon>
        <taxon>Ponerinae</taxon>
        <taxon>Ponerini</taxon>
        <taxon>Harpegnathos</taxon>
    </lineage>
</organism>
<keyword evidence="3" id="KW-1185">Reference proteome</keyword>